<accession>A0ABS3F8A6</accession>
<evidence type="ECO:0000313" key="7">
    <source>
        <dbReference type="EMBL" id="MBO0334744.1"/>
    </source>
</evidence>
<dbReference type="InterPro" id="IPR037062">
    <property type="entry name" value="Malic_N_dom_sf"/>
</dbReference>
<proteinExistence type="inferred from homology"/>
<dbReference type="InterPro" id="IPR036291">
    <property type="entry name" value="NAD(P)-bd_dom_sf"/>
</dbReference>
<dbReference type="EMBL" id="JAFLNC010000005">
    <property type="protein sequence ID" value="MBO0334744.1"/>
    <property type="molecule type" value="Genomic_DNA"/>
</dbReference>
<evidence type="ECO:0000256" key="4">
    <source>
        <dbReference type="RuleBase" id="RU003427"/>
    </source>
</evidence>
<evidence type="ECO:0000259" key="6">
    <source>
        <dbReference type="SMART" id="SM01274"/>
    </source>
</evidence>
<dbReference type="Pfam" id="PF03949">
    <property type="entry name" value="Malic_M"/>
    <property type="match status" value="1"/>
</dbReference>
<dbReference type="SMART" id="SM01274">
    <property type="entry name" value="malic"/>
    <property type="match status" value="1"/>
</dbReference>
<evidence type="ECO:0000256" key="3">
    <source>
        <dbReference type="ARBA" id="ARBA00023027"/>
    </source>
</evidence>
<reference evidence="7 8" key="1">
    <citation type="submission" date="2021-03" db="EMBL/GenBank/DDBJ databases">
        <title>Sneathiella sp. CAU 1612 isolated from Kang Won-do.</title>
        <authorList>
            <person name="Kim W."/>
        </authorList>
    </citation>
    <scope>NUCLEOTIDE SEQUENCE [LARGE SCALE GENOMIC DNA]</scope>
    <source>
        <strain evidence="7 8">CAU 1612</strain>
    </source>
</reference>
<gene>
    <name evidence="7" type="ORF">J0X12_14050</name>
</gene>
<organism evidence="7 8">
    <name type="scientific">Sneathiella sedimenti</name>
    <dbReference type="NCBI Taxonomy" id="2816034"/>
    <lineage>
        <taxon>Bacteria</taxon>
        <taxon>Pseudomonadati</taxon>
        <taxon>Pseudomonadota</taxon>
        <taxon>Alphaproteobacteria</taxon>
        <taxon>Sneathiellales</taxon>
        <taxon>Sneathiellaceae</taxon>
        <taxon>Sneathiella</taxon>
    </lineage>
</organism>
<dbReference type="RefSeq" id="WP_207046894.1">
    <property type="nucleotide sequence ID" value="NZ_JAFLNC010000005.1"/>
</dbReference>
<dbReference type="Gene3D" id="3.40.50.10380">
    <property type="entry name" value="Malic enzyme, N-terminal domain"/>
    <property type="match status" value="1"/>
</dbReference>
<dbReference type="SMART" id="SM00919">
    <property type="entry name" value="Malic_M"/>
    <property type="match status" value="1"/>
</dbReference>
<sequence>MKEISTKHPGGVALLAEPILNKGTAFSVEEREKYGLLGLLPPHVETLPEQTDRAYEALKAKDTDLERHIYLRALQDTNEVLFYNLVISHVAEMMPLIYTPVVGEACEKFSEIYRRPRGLFISYPQRDEIDRILDNAMNETVKAIVVTDGERILGLGDQGTGGMGIPIGKLALYTAAGGVDPSVTLPIILDVGTNNEERLKDPLYIGWREKRISGDDYFEFVDRFVQAVKRKWPNVLLQFEDFAQAHAEPLLAKYRDELCTYNDDIQGTAAVAAGTLLAACKMLGKPLSAHHIAFLGAGSAGAGIAEQLIRIMKDEGLTDAEARERIYMVDRYGLLHSEMDGLMAFQERLVQDHASVASWSSSSDGSVSLLDVVKNGMPGILIGVSGQHGLFSEQVVREMAKNTERPIIFPLSNPTSKAEAVPADILEWTDGKALIGTGSPFAPVTYKGQVHHIAQSNNTYIFPGVGLGVLASEATRVTDNMFMASSQALADLSPALKDPAAPLLPPVSDIRAVSRAVAFAVARQAVADKVAPDRSDEELERCIDAAVWTPVYNKLT</sequence>
<dbReference type="InterPro" id="IPR012301">
    <property type="entry name" value="Malic_N_dom"/>
</dbReference>
<dbReference type="PIRSF" id="PIRSF000106">
    <property type="entry name" value="ME"/>
    <property type="match status" value="1"/>
</dbReference>
<dbReference type="Pfam" id="PF00390">
    <property type="entry name" value="malic"/>
    <property type="match status" value="1"/>
</dbReference>
<protein>
    <submittedName>
        <fullName evidence="7">NAD-dependent malic enzyme</fullName>
    </submittedName>
</protein>
<dbReference type="SUPFAM" id="SSF53223">
    <property type="entry name" value="Aminoacid dehydrogenase-like, N-terminal domain"/>
    <property type="match status" value="1"/>
</dbReference>
<keyword evidence="4" id="KW-0479">Metal-binding</keyword>
<dbReference type="PANTHER" id="PTHR23406">
    <property type="entry name" value="MALIC ENZYME-RELATED"/>
    <property type="match status" value="1"/>
</dbReference>
<evidence type="ECO:0000256" key="2">
    <source>
        <dbReference type="ARBA" id="ARBA00023002"/>
    </source>
</evidence>
<dbReference type="Proteomes" id="UP000664761">
    <property type="component" value="Unassembled WGS sequence"/>
</dbReference>
<feature type="domain" description="Malic enzyme N-terminal" evidence="6">
    <location>
        <begin position="75"/>
        <end position="255"/>
    </location>
</feature>
<comment type="caution">
    <text evidence="7">The sequence shown here is derived from an EMBL/GenBank/DDBJ whole genome shotgun (WGS) entry which is preliminary data.</text>
</comment>
<dbReference type="SUPFAM" id="SSF51735">
    <property type="entry name" value="NAD(P)-binding Rossmann-fold domains"/>
    <property type="match status" value="1"/>
</dbReference>
<dbReference type="PRINTS" id="PR00072">
    <property type="entry name" value="MALOXRDTASE"/>
</dbReference>
<evidence type="ECO:0000259" key="5">
    <source>
        <dbReference type="SMART" id="SM00919"/>
    </source>
</evidence>
<dbReference type="InterPro" id="IPR001891">
    <property type="entry name" value="Malic_OxRdtase"/>
</dbReference>
<dbReference type="Gene3D" id="3.40.50.720">
    <property type="entry name" value="NAD(P)-binding Rossmann-like Domain"/>
    <property type="match status" value="1"/>
</dbReference>
<dbReference type="NCBIfam" id="NF010052">
    <property type="entry name" value="PRK13529.1"/>
    <property type="match status" value="1"/>
</dbReference>
<keyword evidence="3" id="KW-0520">NAD</keyword>
<feature type="domain" description="Malic enzyme NAD-binding" evidence="5">
    <location>
        <begin position="265"/>
        <end position="526"/>
    </location>
</feature>
<evidence type="ECO:0000313" key="8">
    <source>
        <dbReference type="Proteomes" id="UP000664761"/>
    </source>
</evidence>
<name>A0ABS3F8A6_9PROT</name>
<dbReference type="InterPro" id="IPR046346">
    <property type="entry name" value="Aminoacid_DH-like_N_sf"/>
</dbReference>
<evidence type="ECO:0000256" key="1">
    <source>
        <dbReference type="ARBA" id="ARBA00008785"/>
    </source>
</evidence>
<dbReference type="PANTHER" id="PTHR23406:SF34">
    <property type="entry name" value="NAD-DEPENDENT MALIC ENZYME, MITOCHONDRIAL"/>
    <property type="match status" value="1"/>
</dbReference>
<keyword evidence="2" id="KW-0560">Oxidoreductase</keyword>
<comment type="similarity">
    <text evidence="1 4">Belongs to the malic enzymes family.</text>
</comment>
<keyword evidence="8" id="KW-1185">Reference proteome</keyword>
<dbReference type="InterPro" id="IPR012302">
    <property type="entry name" value="Malic_NAD-bd"/>
</dbReference>